<keyword evidence="2" id="KW-1133">Transmembrane helix</keyword>
<feature type="region of interest" description="Disordered" evidence="1">
    <location>
        <begin position="285"/>
        <end position="308"/>
    </location>
</feature>
<keyword evidence="2" id="KW-0472">Membrane</keyword>
<feature type="transmembrane region" description="Helical" evidence="2">
    <location>
        <begin position="561"/>
        <end position="584"/>
    </location>
</feature>
<sequence>MSRAASLDSGHYNWSMPSPVIVPQRLASSRSSSVDSEETKVTVDKPEPCATGDTGVKPTLLDVKPIRPDRITLSVPNKPTNAFLLQLTAEPNNYPDLESICVSGWTRHVHPSGRVYCYNEHLRTIVRDDGPMNDWLDFSTEPPLASQRGVDALQAIDALWAQMPKSAAPSQCELFYDPPEPEAPTSPRSPRHGFYYFVDWSRQTTFWVHDQYFPVSSAAHAGDNLRMLFWTHVDHFPVHHDLPNGCREELLAVLSYLAVDETTFNDSTAPWSAAQIHQLRKSIRADLQRSSTSPGPSRSNSFESDITTGSVGSQNTFGRIACSIEEFGARNATIARLWRQIWMARTLNYYGDPNARLGRRESRAPAIDEVDNERSRWSSAVNRCQRICRAAVRKGVSALSFNRPAYYYDLLGSVFVDSMTYQRHWENLFDTDIIPGWNNNGVTAAVVLASNMAFLALTRVDSTDEPGPLVWKMFSISSTIFSITTVITSMLLVQSYQSMKSLSAQEANKHLSRYEESQLGLFGTAAVFSMPFATLMWSLVTFTVAILGYSLHTPQTPRSAVLLLTITTLIPVAVIILCQTLLLGRQFGCYCRRRRSPALDPEAQA</sequence>
<dbReference type="OrthoDB" id="2674421at2759"/>
<feature type="transmembrane region" description="Helical" evidence="2">
    <location>
        <begin position="519"/>
        <end position="549"/>
    </location>
</feature>
<protein>
    <recommendedName>
        <fullName evidence="5">WW domain-containing protein</fullName>
    </recommendedName>
</protein>
<dbReference type="Proteomes" id="UP000077266">
    <property type="component" value="Unassembled WGS sequence"/>
</dbReference>
<keyword evidence="4" id="KW-1185">Reference proteome</keyword>
<organism evidence="3 4">
    <name type="scientific">Exidia glandulosa HHB12029</name>
    <dbReference type="NCBI Taxonomy" id="1314781"/>
    <lineage>
        <taxon>Eukaryota</taxon>
        <taxon>Fungi</taxon>
        <taxon>Dikarya</taxon>
        <taxon>Basidiomycota</taxon>
        <taxon>Agaricomycotina</taxon>
        <taxon>Agaricomycetes</taxon>
        <taxon>Auriculariales</taxon>
        <taxon>Exidiaceae</taxon>
        <taxon>Exidia</taxon>
    </lineage>
</organism>
<dbReference type="InParanoid" id="A0A165J7H6"/>
<proteinExistence type="predicted"/>
<reference evidence="3 4" key="1">
    <citation type="journal article" date="2016" name="Mol. Biol. Evol.">
        <title>Comparative Genomics of Early-Diverging Mushroom-Forming Fungi Provides Insights into the Origins of Lignocellulose Decay Capabilities.</title>
        <authorList>
            <person name="Nagy L.G."/>
            <person name="Riley R."/>
            <person name="Tritt A."/>
            <person name="Adam C."/>
            <person name="Daum C."/>
            <person name="Floudas D."/>
            <person name="Sun H."/>
            <person name="Yadav J.S."/>
            <person name="Pangilinan J."/>
            <person name="Larsson K.H."/>
            <person name="Matsuura K."/>
            <person name="Barry K."/>
            <person name="Labutti K."/>
            <person name="Kuo R."/>
            <person name="Ohm R.A."/>
            <person name="Bhattacharya S.S."/>
            <person name="Shirouzu T."/>
            <person name="Yoshinaga Y."/>
            <person name="Martin F.M."/>
            <person name="Grigoriev I.V."/>
            <person name="Hibbett D.S."/>
        </authorList>
    </citation>
    <scope>NUCLEOTIDE SEQUENCE [LARGE SCALE GENOMIC DNA]</scope>
    <source>
        <strain evidence="3 4">HHB12029</strain>
    </source>
</reference>
<evidence type="ECO:0000256" key="1">
    <source>
        <dbReference type="SAM" id="MobiDB-lite"/>
    </source>
</evidence>
<feature type="transmembrane region" description="Helical" evidence="2">
    <location>
        <begin position="469"/>
        <end position="493"/>
    </location>
</feature>
<evidence type="ECO:0000256" key="2">
    <source>
        <dbReference type="SAM" id="Phobius"/>
    </source>
</evidence>
<feature type="region of interest" description="Disordered" evidence="1">
    <location>
        <begin position="25"/>
        <end position="56"/>
    </location>
</feature>
<feature type="compositionally biased region" description="Basic and acidic residues" evidence="1">
    <location>
        <begin position="37"/>
        <end position="47"/>
    </location>
</feature>
<feature type="compositionally biased region" description="Low complexity" evidence="1">
    <location>
        <begin position="289"/>
        <end position="301"/>
    </location>
</feature>
<dbReference type="AlphaFoldDB" id="A0A165J7H6"/>
<evidence type="ECO:0000313" key="4">
    <source>
        <dbReference type="Proteomes" id="UP000077266"/>
    </source>
</evidence>
<gene>
    <name evidence="3" type="ORF">EXIGLDRAFT_767086</name>
</gene>
<evidence type="ECO:0000313" key="3">
    <source>
        <dbReference type="EMBL" id="KZV94440.1"/>
    </source>
</evidence>
<name>A0A165J7H6_EXIGL</name>
<keyword evidence="2" id="KW-0812">Transmembrane</keyword>
<evidence type="ECO:0008006" key="5">
    <source>
        <dbReference type="Google" id="ProtNLM"/>
    </source>
</evidence>
<accession>A0A165J7H6</accession>
<dbReference type="EMBL" id="KV425972">
    <property type="protein sequence ID" value="KZV94440.1"/>
    <property type="molecule type" value="Genomic_DNA"/>
</dbReference>